<dbReference type="RefSeq" id="WP_123815963.1">
    <property type="nucleotide sequence ID" value="NZ_RKQZ01000001.1"/>
</dbReference>
<evidence type="ECO:0000256" key="1">
    <source>
        <dbReference type="ARBA" id="ARBA00023002"/>
    </source>
</evidence>
<comment type="caution">
    <text evidence="5">The sequence shown here is derived from an EMBL/GenBank/DDBJ whole genome shotgun (WGS) entry which is preliminary data.</text>
</comment>
<dbReference type="InterPro" id="IPR036922">
    <property type="entry name" value="Rieske_2Fe-2S_sf"/>
</dbReference>
<evidence type="ECO:0000256" key="2">
    <source>
        <dbReference type="ARBA" id="ARBA00023063"/>
    </source>
</evidence>
<evidence type="ECO:0000259" key="4">
    <source>
        <dbReference type="Pfam" id="PF13806"/>
    </source>
</evidence>
<dbReference type="Pfam" id="PF13806">
    <property type="entry name" value="Rieske_2"/>
    <property type="match status" value="1"/>
</dbReference>
<dbReference type="PROSITE" id="PS51300">
    <property type="entry name" value="NIRD"/>
    <property type="match status" value="1"/>
</dbReference>
<dbReference type="InterPro" id="IPR012748">
    <property type="entry name" value="Rieske-like_NirD"/>
</dbReference>
<dbReference type="SUPFAM" id="SSF50022">
    <property type="entry name" value="ISP domain"/>
    <property type="match status" value="1"/>
</dbReference>
<dbReference type="GO" id="GO:0008942">
    <property type="term" value="F:nitrite reductase [NAD(P)H] activity"/>
    <property type="evidence" value="ECO:0007669"/>
    <property type="project" value="InterPro"/>
</dbReference>
<reference evidence="5 6" key="1">
    <citation type="submission" date="2018-11" db="EMBL/GenBank/DDBJ databases">
        <title>Sequencing the genomes of 1000 actinobacteria strains.</title>
        <authorList>
            <person name="Klenk H.-P."/>
        </authorList>
    </citation>
    <scope>NUCLEOTIDE SEQUENCE [LARGE SCALE GENOMIC DNA]</scope>
    <source>
        <strain evidence="5 6">DSM 15700</strain>
    </source>
</reference>
<dbReference type="Gene3D" id="2.102.10.10">
    <property type="entry name" value="Rieske [2Fe-2S] iron-sulphur domain"/>
    <property type="match status" value="1"/>
</dbReference>
<dbReference type="GO" id="GO:0042128">
    <property type="term" value="P:nitrate assimilation"/>
    <property type="evidence" value="ECO:0007669"/>
    <property type="project" value="UniProtKB-KW"/>
</dbReference>
<dbReference type="GO" id="GO:0051537">
    <property type="term" value="F:2 iron, 2 sulfur cluster binding"/>
    <property type="evidence" value="ECO:0007669"/>
    <property type="project" value="InterPro"/>
</dbReference>
<evidence type="ECO:0000313" key="5">
    <source>
        <dbReference type="EMBL" id="RPF23146.1"/>
    </source>
</evidence>
<sequence>MTVSEREPERDESRAGAAPGGAVALAEVAGGGEGADVSGDVVWHAVCPVDDLMPERGVAALLDGVQVAVFLLAEPYEGVRVRAVQNLDPFSGAYVLSRGIVGTRGGLPTVASPIYKQVFSLVSGECLVMADKEPKAGLAAGLIAYPARVVDGVVQVGVPA</sequence>
<feature type="region of interest" description="Disordered" evidence="3">
    <location>
        <begin position="1"/>
        <end position="20"/>
    </location>
</feature>
<proteinExistence type="predicted"/>
<keyword evidence="2" id="KW-0534">Nitrate assimilation</keyword>
<accession>A0A3N4YUK7</accession>
<dbReference type="EMBL" id="RKQZ01000001">
    <property type="protein sequence ID" value="RPF23146.1"/>
    <property type="molecule type" value="Genomic_DNA"/>
</dbReference>
<dbReference type="Proteomes" id="UP000280501">
    <property type="component" value="Unassembled WGS sequence"/>
</dbReference>
<feature type="compositionally biased region" description="Basic and acidic residues" evidence="3">
    <location>
        <begin position="1"/>
        <end position="14"/>
    </location>
</feature>
<keyword evidence="1" id="KW-0560">Oxidoreductase</keyword>
<evidence type="ECO:0000313" key="6">
    <source>
        <dbReference type="Proteomes" id="UP000280501"/>
    </source>
</evidence>
<keyword evidence="6" id="KW-1185">Reference proteome</keyword>
<dbReference type="PANTHER" id="PTHR40562">
    <property type="match status" value="1"/>
</dbReference>
<feature type="domain" description="Rieske-like [2Fe-2S]" evidence="4">
    <location>
        <begin position="43"/>
        <end position="156"/>
    </location>
</feature>
<dbReference type="AlphaFoldDB" id="A0A3N4YUK7"/>
<gene>
    <name evidence="5" type="ORF">EDD34_3827</name>
</gene>
<dbReference type="OrthoDB" id="3213360at2"/>
<dbReference type="InterPro" id="IPR017881">
    <property type="entry name" value="NirD"/>
</dbReference>
<name>A0A3N4YUK7_9MICO</name>
<protein>
    <submittedName>
        <fullName evidence="5">Assimilatory nitrite reductase (NAD(P)H) small subunit</fullName>
    </submittedName>
</protein>
<evidence type="ECO:0000256" key="3">
    <source>
        <dbReference type="SAM" id="MobiDB-lite"/>
    </source>
</evidence>
<dbReference type="NCBIfam" id="TIGR02378">
    <property type="entry name" value="nirD_assim_sml"/>
    <property type="match status" value="1"/>
</dbReference>
<organism evidence="5 6">
    <name type="scientific">Myceligenerans xiligouense</name>
    <dbReference type="NCBI Taxonomy" id="253184"/>
    <lineage>
        <taxon>Bacteria</taxon>
        <taxon>Bacillati</taxon>
        <taxon>Actinomycetota</taxon>
        <taxon>Actinomycetes</taxon>
        <taxon>Micrococcales</taxon>
        <taxon>Promicromonosporaceae</taxon>
        <taxon>Myceligenerans</taxon>
    </lineage>
</organism>
<dbReference type="PANTHER" id="PTHR40562:SF1">
    <property type="entry name" value="NITRITE REDUCTASE (NADH) SMALL SUBUNIT"/>
    <property type="match status" value="1"/>
</dbReference>